<reference evidence="4 5" key="1">
    <citation type="submission" date="2019-02" db="EMBL/GenBank/DDBJ databases">
        <title>Deep-cultivation of Planctomycetes and their phenomic and genomic characterization uncovers novel biology.</title>
        <authorList>
            <person name="Wiegand S."/>
            <person name="Jogler M."/>
            <person name="Boedeker C."/>
            <person name="Pinto D."/>
            <person name="Vollmers J."/>
            <person name="Rivas-Marin E."/>
            <person name="Kohn T."/>
            <person name="Peeters S.H."/>
            <person name="Heuer A."/>
            <person name="Rast P."/>
            <person name="Oberbeckmann S."/>
            <person name="Bunk B."/>
            <person name="Jeske O."/>
            <person name="Meyerdierks A."/>
            <person name="Storesund J.E."/>
            <person name="Kallscheuer N."/>
            <person name="Luecker S."/>
            <person name="Lage O.M."/>
            <person name="Pohl T."/>
            <person name="Merkel B.J."/>
            <person name="Hornburger P."/>
            <person name="Mueller R.-W."/>
            <person name="Bruemmer F."/>
            <person name="Labrenz M."/>
            <person name="Spormann A.M."/>
            <person name="Op Den Camp H."/>
            <person name="Overmann J."/>
            <person name="Amann R."/>
            <person name="Jetten M.S.M."/>
            <person name="Mascher T."/>
            <person name="Medema M.H."/>
            <person name="Devos D.P."/>
            <person name="Kaster A.-K."/>
            <person name="Ovreas L."/>
            <person name="Rohde M."/>
            <person name="Galperin M.Y."/>
            <person name="Jogler C."/>
        </authorList>
    </citation>
    <scope>NUCLEOTIDE SEQUENCE [LARGE SCALE GENOMIC DNA]</scope>
    <source>
        <strain evidence="4 5">Pla22</strain>
    </source>
</reference>
<dbReference type="AlphaFoldDB" id="A0A5C5WMV2"/>
<evidence type="ECO:0000256" key="1">
    <source>
        <dbReference type="ARBA" id="ARBA00023015"/>
    </source>
</evidence>
<dbReference type="Gene3D" id="1.10.1740.10">
    <property type="match status" value="1"/>
</dbReference>
<dbReference type="PANTHER" id="PTHR43133:SF51">
    <property type="entry name" value="RNA POLYMERASE SIGMA FACTOR"/>
    <property type="match status" value="1"/>
</dbReference>
<dbReference type="SUPFAM" id="SSF88946">
    <property type="entry name" value="Sigma2 domain of RNA polymerase sigma factors"/>
    <property type="match status" value="1"/>
</dbReference>
<dbReference type="GO" id="GO:0006352">
    <property type="term" value="P:DNA-templated transcription initiation"/>
    <property type="evidence" value="ECO:0007669"/>
    <property type="project" value="InterPro"/>
</dbReference>
<dbReference type="PANTHER" id="PTHR43133">
    <property type="entry name" value="RNA POLYMERASE ECF-TYPE SIGMA FACTO"/>
    <property type="match status" value="1"/>
</dbReference>
<dbReference type="InterPro" id="IPR013325">
    <property type="entry name" value="RNA_pol_sigma_r2"/>
</dbReference>
<keyword evidence="3" id="KW-0804">Transcription</keyword>
<evidence type="ECO:0000256" key="3">
    <source>
        <dbReference type="ARBA" id="ARBA00023163"/>
    </source>
</evidence>
<dbReference type="Proteomes" id="UP000316598">
    <property type="component" value="Unassembled WGS sequence"/>
</dbReference>
<organism evidence="4 5">
    <name type="scientific">Rubripirellula amarantea</name>
    <dbReference type="NCBI Taxonomy" id="2527999"/>
    <lineage>
        <taxon>Bacteria</taxon>
        <taxon>Pseudomonadati</taxon>
        <taxon>Planctomycetota</taxon>
        <taxon>Planctomycetia</taxon>
        <taxon>Pirellulales</taxon>
        <taxon>Pirellulaceae</taxon>
        <taxon>Rubripirellula</taxon>
    </lineage>
</organism>
<sequence length="212" mass="23924">MTARMALEELCKAYWYPLYAFVRSRGHSANDAQDLTQAFFAKIIESNGLASADESRGRFRSYLLGAMKHFLSHQRERAASLKRGGGTQIIQFDSLDPEARYAVEPSVNEDLDAEFNRQWAQEITSRALDILRLEMTEAGKANLFAVLKVTLTGKEFDRSLAAEQLAISDGAAKVAIHRMRARYREVLRMMIAQTVADESEVDDEMRDLVKAL</sequence>
<evidence type="ECO:0008006" key="6">
    <source>
        <dbReference type="Google" id="ProtNLM"/>
    </source>
</evidence>
<evidence type="ECO:0000313" key="5">
    <source>
        <dbReference type="Proteomes" id="UP000316598"/>
    </source>
</evidence>
<keyword evidence="2" id="KW-0731">Sigma factor</keyword>
<dbReference type="EMBL" id="SJPI01000002">
    <property type="protein sequence ID" value="TWT51122.1"/>
    <property type="molecule type" value="Genomic_DNA"/>
</dbReference>
<evidence type="ECO:0000256" key="2">
    <source>
        <dbReference type="ARBA" id="ARBA00023082"/>
    </source>
</evidence>
<keyword evidence="1" id="KW-0805">Transcription regulation</keyword>
<proteinExistence type="predicted"/>
<dbReference type="GO" id="GO:0016987">
    <property type="term" value="F:sigma factor activity"/>
    <property type="evidence" value="ECO:0007669"/>
    <property type="project" value="UniProtKB-KW"/>
</dbReference>
<gene>
    <name evidence="4" type="ORF">Pla22_38990</name>
</gene>
<accession>A0A5C5WMV2</accession>
<protein>
    <recommendedName>
        <fullName evidence="6">RNA polymerase sigma factor</fullName>
    </recommendedName>
</protein>
<keyword evidence="5" id="KW-1185">Reference proteome</keyword>
<evidence type="ECO:0000313" key="4">
    <source>
        <dbReference type="EMBL" id="TWT51122.1"/>
    </source>
</evidence>
<name>A0A5C5WMV2_9BACT</name>
<comment type="caution">
    <text evidence="4">The sequence shown here is derived from an EMBL/GenBank/DDBJ whole genome shotgun (WGS) entry which is preliminary data.</text>
</comment>
<dbReference type="InterPro" id="IPR039425">
    <property type="entry name" value="RNA_pol_sigma-70-like"/>
</dbReference>